<protein>
    <submittedName>
        <fullName evidence="2">DHC_N1 domain-containing protein</fullName>
    </submittedName>
</protein>
<dbReference type="OrthoDB" id="5861204at2759"/>
<proteinExistence type="predicted"/>
<evidence type="ECO:0000313" key="1">
    <source>
        <dbReference type="Proteomes" id="UP000025227"/>
    </source>
</evidence>
<keyword evidence="1" id="KW-1185">Reference proteome</keyword>
<dbReference type="OMA" id="GAETENC"/>
<accession>A0A7I4XWH3</accession>
<dbReference type="Proteomes" id="UP000025227">
    <property type="component" value="Unplaced"/>
</dbReference>
<organism evidence="1 2">
    <name type="scientific">Haemonchus contortus</name>
    <name type="common">Barber pole worm</name>
    <dbReference type="NCBI Taxonomy" id="6289"/>
    <lineage>
        <taxon>Eukaryota</taxon>
        <taxon>Metazoa</taxon>
        <taxon>Ecdysozoa</taxon>
        <taxon>Nematoda</taxon>
        <taxon>Chromadorea</taxon>
        <taxon>Rhabditida</taxon>
        <taxon>Rhabditina</taxon>
        <taxon>Rhabditomorpha</taxon>
        <taxon>Strongyloidea</taxon>
        <taxon>Trichostrongylidae</taxon>
        <taxon>Haemonchus</taxon>
    </lineage>
</organism>
<reference evidence="2" key="1">
    <citation type="submission" date="2020-12" db="UniProtKB">
        <authorList>
            <consortium name="WormBaseParasite"/>
        </authorList>
    </citation>
    <scope>IDENTIFICATION</scope>
    <source>
        <strain evidence="2">MHco3</strain>
    </source>
</reference>
<evidence type="ECO:0000313" key="2">
    <source>
        <dbReference type="WBParaSite" id="HCON_00012870-00001"/>
    </source>
</evidence>
<dbReference type="WBParaSite" id="HCON_00012870-00001">
    <property type="protein sequence ID" value="HCON_00012870-00001"/>
    <property type="gene ID" value="HCON_00012870"/>
</dbReference>
<dbReference type="AlphaFoldDB" id="A0A7I4XWH3"/>
<name>A0A7I4XWH3_HAECO</name>
<sequence length="201" mass="23626">MNRSYRYNDFKTLKSDYRTLLLALPKLPTPEALLEKIVDVCRDIMYQCDVLDKLHNEIPNFAQYNERWGELERDAHLLEQKTENCELRFLLLRQTLGTLYASPPILIATKKVSQAAWDSMLTAPQIYYDAEGRDHKLPLEEDTMEVIIDDQLKDVNKLYMTIRSMRATALNEERAIRETFQETLTKSISVLQIHSRRCRTK</sequence>